<dbReference type="AlphaFoldDB" id="A0A9Q1EZI0"/>
<reference evidence="2" key="1">
    <citation type="journal article" date="2023" name="Science">
        <title>Genome structures resolve the early diversification of teleost fishes.</title>
        <authorList>
            <person name="Parey E."/>
            <person name="Louis A."/>
            <person name="Montfort J."/>
            <person name="Bouchez O."/>
            <person name="Roques C."/>
            <person name="Iampietro C."/>
            <person name="Lluch J."/>
            <person name="Castinel A."/>
            <person name="Donnadieu C."/>
            <person name="Desvignes T."/>
            <person name="Floi Bucao C."/>
            <person name="Jouanno E."/>
            <person name="Wen M."/>
            <person name="Mejri S."/>
            <person name="Dirks R."/>
            <person name="Jansen H."/>
            <person name="Henkel C."/>
            <person name="Chen W.J."/>
            <person name="Zahm M."/>
            <person name="Cabau C."/>
            <person name="Klopp C."/>
            <person name="Thompson A.W."/>
            <person name="Robinson-Rechavi M."/>
            <person name="Braasch I."/>
            <person name="Lecointre G."/>
            <person name="Bobe J."/>
            <person name="Postlethwait J.H."/>
            <person name="Berthelot C."/>
            <person name="Roest Crollius H."/>
            <person name="Guiguen Y."/>
        </authorList>
    </citation>
    <scope>NUCLEOTIDE SEQUENCE</scope>
    <source>
        <strain evidence="2">WJC10195</strain>
    </source>
</reference>
<dbReference type="EMBL" id="JAINUF010000010">
    <property type="protein sequence ID" value="KAJ8348102.1"/>
    <property type="molecule type" value="Genomic_DNA"/>
</dbReference>
<keyword evidence="3" id="KW-1185">Reference proteome</keyword>
<name>A0A9Q1EZI0_SYNKA</name>
<evidence type="ECO:0000256" key="1">
    <source>
        <dbReference type="SAM" id="MobiDB-lite"/>
    </source>
</evidence>
<evidence type="ECO:0000313" key="3">
    <source>
        <dbReference type="Proteomes" id="UP001152622"/>
    </source>
</evidence>
<comment type="caution">
    <text evidence="2">The sequence shown here is derived from an EMBL/GenBank/DDBJ whole genome shotgun (WGS) entry which is preliminary data.</text>
</comment>
<dbReference type="Proteomes" id="UP001152622">
    <property type="component" value="Chromosome 10"/>
</dbReference>
<feature type="region of interest" description="Disordered" evidence="1">
    <location>
        <begin position="113"/>
        <end position="138"/>
    </location>
</feature>
<gene>
    <name evidence="2" type="ORF">SKAU_G00266910</name>
</gene>
<accession>A0A9Q1EZI0</accession>
<sequence length="262" mass="28728">MTPRLFGLASHFLSPPFSHSRSLSLRRCAAPSSEKAARAAPLCRRVLRKPPCCRTGSLDAPLTPSETAQSGQGKDGDTRDLPLDWSPLLKPGPSPFLSFSISAVEAPLRPERRRARARGGARRCSGPFGPPRGDRMMTRPEEEPAVARREAKPGANPLFPVATRKLETSRFNTLRHLDGAPFDNSEHDIEKVTVRNWPPALAQRSAVTKPPSAVGRARPSIPTAQVECQIEEDESSTLRFRIRLVASLLQSRLRLGHLEAVS</sequence>
<evidence type="ECO:0000313" key="2">
    <source>
        <dbReference type="EMBL" id="KAJ8348102.1"/>
    </source>
</evidence>
<protein>
    <submittedName>
        <fullName evidence="2">Uncharacterized protein</fullName>
    </submittedName>
</protein>
<feature type="region of interest" description="Disordered" evidence="1">
    <location>
        <begin position="54"/>
        <end position="83"/>
    </location>
</feature>
<organism evidence="2 3">
    <name type="scientific">Synaphobranchus kaupii</name>
    <name type="common">Kaup's arrowtooth eel</name>
    <dbReference type="NCBI Taxonomy" id="118154"/>
    <lineage>
        <taxon>Eukaryota</taxon>
        <taxon>Metazoa</taxon>
        <taxon>Chordata</taxon>
        <taxon>Craniata</taxon>
        <taxon>Vertebrata</taxon>
        <taxon>Euteleostomi</taxon>
        <taxon>Actinopterygii</taxon>
        <taxon>Neopterygii</taxon>
        <taxon>Teleostei</taxon>
        <taxon>Anguilliformes</taxon>
        <taxon>Synaphobranchidae</taxon>
        <taxon>Synaphobranchus</taxon>
    </lineage>
</organism>
<proteinExistence type="predicted"/>